<dbReference type="Gene3D" id="1.10.10.10">
    <property type="entry name" value="Winged helix-like DNA-binding domain superfamily/Winged helix DNA-binding domain"/>
    <property type="match status" value="1"/>
</dbReference>
<dbReference type="RefSeq" id="WP_142818360.1">
    <property type="nucleotide sequence ID" value="NZ_CP035503.1"/>
</dbReference>
<dbReference type="EMBL" id="CP035503">
    <property type="protein sequence ID" value="QDL37192.1"/>
    <property type="molecule type" value="Genomic_DNA"/>
</dbReference>
<dbReference type="AlphaFoldDB" id="A0A515D9V2"/>
<gene>
    <name evidence="1" type="ORF">EUB48_07755</name>
</gene>
<organism evidence="1 2">
    <name type="scientific">Rhodoferax sediminis</name>
    <dbReference type="NCBI Taxonomy" id="2509614"/>
    <lineage>
        <taxon>Bacteria</taxon>
        <taxon>Pseudomonadati</taxon>
        <taxon>Pseudomonadota</taxon>
        <taxon>Betaproteobacteria</taxon>
        <taxon>Burkholderiales</taxon>
        <taxon>Comamonadaceae</taxon>
        <taxon>Rhodoferax</taxon>
    </lineage>
</organism>
<sequence>MMSSAIRVQPVPFGVVPCFAGTQVPVKSMFDYLEAGETLDEYLEQYPSVTHTLAIKVLEDSRKSLLTN</sequence>
<name>A0A515D9V2_9BURK</name>
<dbReference type="KEGG" id="rhf:EUB48_07755"/>
<dbReference type="InterPro" id="IPR007367">
    <property type="entry name" value="DUF433"/>
</dbReference>
<dbReference type="OrthoDB" id="9809529at2"/>
<reference evidence="1 2" key="1">
    <citation type="submission" date="2019-01" db="EMBL/GenBank/DDBJ databases">
        <title>Genomic insights into a novel species Rhodoferax sp.</title>
        <authorList>
            <person name="Jin L."/>
        </authorList>
    </citation>
    <scope>NUCLEOTIDE SEQUENCE [LARGE SCALE GENOMIC DNA]</scope>
    <source>
        <strain evidence="1 2">CHu59-6-5</strain>
    </source>
</reference>
<dbReference type="SUPFAM" id="SSF46689">
    <property type="entry name" value="Homeodomain-like"/>
    <property type="match status" value="1"/>
</dbReference>
<protein>
    <submittedName>
        <fullName evidence="1">DUF433 domain-containing protein</fullName>
    </submittedName>
</protein>
<accession>A0A515D9V2</accession>
<dbReference type="InterPro" id="IPR009057">
    <property type="entry name" value="Homeodomain-like_sf"/>
</dbReference>
<dbReference type="Pfam" id="PF04255">
    <property type="entry name" value="DUF433"/>
    <property type="match status" value="1"/>
</dbReference>
<evidence type="ECO:0000313" key="1">
    <source>
        <dbReference type="EMBL" id="QDL37192.1"/>
    </source>
</evidence>
<dbReference type="Proteomes" id="UP000316798">
    <property type="component" value="Chromosome"/>
</dbReference>
<evidence type="ECO:0000313" key="2">
    <source>
        <dbReference type="Proteomes" id="UP000316798"/>
    </source>
</evidence>
<proteinExistence type="predicted"/>
<keyword evidence="2" id="KW-1185">Reference proteome</keyword>
<dbReference type="InterPro" id="IPR036388">
    <property type="entry name" value="WH-like_DNA-bd_sf"/>
</dbReference>